<dbReference type="InParanoid" id="A0A5C3NT95"/>
<feature type="domain" description="Aminoglycoside phosphotransferase" evidence="2">
    <location>
        <begin position="75"/>
        <end position="262"/>
    </location>
</feature>
<dbReference type="Pfam" id="PF01636">
    <property type="entry name" value="APH"/>
    <property type="match status" value="1"/>
</dbReference>
<dbReference type="PROSITE" id="PS00109">
    <property type="entry name" value="PROTEIN_KINASE_TYR"/>
    <property type="match status" value="1"/>
</dbReference>
<proteinExistence type="predicted"/>
<keyword evidence="4" id="KW-1185">Reference proteome</keyword>
<dbReference type="GO" id="GO:0004672">
    <property type="term" value="F:protein kinase activity"/>
    <property type="evidence" value="ECO:0007669"/>
    <property type="project" value="InterPro"/>
</dbReference>
<keyword evidence="3" id="KW-0418">Kinase</keyword>
<evidence type="ECO:0000256" key="1">
    <source>
        <dbReference type="SAM" id="MobiDB-lite"/>
    </source>
</evidence>
<dbReference type="InterPro" id="IPR011009">
    <property type="entry name" value="Kinase-like_dom_sf"/>
</dbReference>
<dbReference type="PANTHER" id="PTHR21310">
    <property type="entry name" value="AMINOGLYCOSIDE PHOSPHOTRANSFERASE-RELATED-RELATED"/>
    <property type="match status" value="1"/>
</dbReference>
<dbReference type="InterPro" id="IPR051678">
    <property type="entry name" value="AGP_Transferase"/>
</dbReference>
<evidence type="ECO:0000259" key="2">
    <source>
        <dbReference type="Pfam" id="PF01636"/>
    </source>
</evidence>
<dbReference type="CDD" id="cd05120">
    <property type="entry name" value="APH_ChoK_like"/>
    <property type="match status" value="1"/>
</dbReference>
<dbReference type="Gene3D" id="3.90.1200.10">
    <property type="match status" value="1"/>
</dbReference>
<dbReference type="PANTHER" id="PTHR21310:SF15">
    <property type="entry name" value="AMINOGLYCOSIDE PHOSPHOTRANSFERASE DOMAIN-CONTAINING PROTEIN"/>
    <property type="match status" value="1"/>
</dbReference>
<dbReference type="InterPro" id="IPR008266">
    <property type="entry name" value="Tyr_kinase_AS"/>
</dbReference>
<evidence type="ECO:0000313" key="4">
    <source>
        <dbReference type="Proteomes" id="UP000308197"/>
    </source>
</evidence>
<sequence>MASSSVSDIPRPDTESDTHDPIFEPSKEAIAKILPFLVYKRELQILGHPVHANNLFYDLEDGRIVKTGVSTSVYEAKVMMFVRNHTSIPVPKVHMVFQHDGATHIVMDLIDGVALREAARLDGTGERTPASGNSLVTSDQVVSIMQQLKGFIAELRELGRRFPQQQAHFGSWPDGPFRNNYFHDVPPSEPFYSVDEFHAYFLDRLRPLWEAKDTYDLLEKVRSSSEESEPVLTHGDLAPRNILVKDGRIVAVVDWETFGWYPDFWEYMGVGNEVLPRVTFRAIEATFGKTPLVCETYRYVHACLTQHDLFYR</sequence>
<dbReference type="Proteomes" id="UP000308197">
    <property type="component" value="Unassembled WGS sequence"/>
</dbReference>
<gene>
    <name evidence="3" type="ORF">K466DRAFT_648620</name>
</gene>
<feature type="region of interest" description="Disordered" evidence="1">
    <location>
        <begin position="1"/>
        <end position="22"/>
    </location>
</feature>
<accession>A0A5C3NT95</accession>
<dbReference type="SUPFAM" id="SSF56112">
    <property type="entry name" value="Protein kinase-like (PK-like)"/>
    <property type="match status" value="1"/>
</dbReference>
<keyword evidence="3" id="KW-0808">Transferase</keyword>
<protein>
    <submittedName>
        <fullName evidence="3">Kinase-like protein</fullName>
    </submittedName>
</protein>
<reference evidence="3 4" key="1">
    <citation type="journal article" date="2019" name="Nat. Ecol. Evol.">
        <title>Megaphylogeny resolves global patterns of mushroom evolution.</title>
        <authorList>
            <person name="Varga T."/>
            <person name="Krizsan K."/>
            <person name="Foldi C."/>
            <person name="Dima B."/>
            <person name="Sanchez-Garcia M."/>
            <person name="Sanchez-Ramirez S."/>
            <person name="Szollosi G.J."/>
            <person name="Szarkandi J.G."/>
            <person name="Papp V."/>
            <person name="Albert L."/>
            <person name="Andreopoulos W."/>
            <person name="Angelini C."/>
            <person name="Antonin V."/>
            <person name="Barry K.W."/>
            <person name="Bougher N.L."/>
            <person name="Buchanan P."/>
            <person name="Buyck B."/>
            <person name="Bense V."/>
            <person name="Catcheside P."/>
            <person name="Chovatia M."/>
            <person name="Cooper J."/>
            <person name="Damon W."/>
            <person name="Desjardin D."/>
            <person name="Finy P."/>
            <person name="Geml J."/>
            <person name="Haridas S."/>
            <person name="Hughes K."/>
            <person name="Justo A."/>
            <person name="Karasinski D."/>
            <person name="Kautmanova I."/>
            <person name="Kiss B."/>
            <person name="Kocsube S."/>
            <person name="Kotiranta H."/>
            <person name="LaButti K.M."/>
            <person name="Lechner B.E."/>
            <person name="Liimatainen K."/>
            <person name="Lipzen A."/>
            <person name="Lukacs Z."/>
            <person name="Mihaltcheva S."/>
            <person name="Morgado L.N."/>
            <person name="Niskanen T."/>
            <person name="Noordeloos M.E."/>
            <person name="Ohm R.A."/>
            <person name="Ortiz-Santana B."/>
            <person name="Ovrebo C."/>
            <person name="Racz N."/>
            <person name="Riley R."/>
            <person name="Savchenko A."/>
            <person name="Shiryaev A."/>
            <person name="Soop K."/>
            <person name="Spirin V."/>
            <person name="Szebenyi C."/>
            <person name="Tomsovsky M."/>
            <person name="Tulloss R.E."/>
            <person name="Uehling J."/>
            <person name="Grigoriev I.V."/>
            <person name="Vagvolgyi C."/>
            <person name="Papp T."/>
            <person name="Martin F.M."/>
            <person name="Miettinen O."/>
            <person name="Hibbett D.S."/>
            <person name="Nagy L.G."/>
        </authorList>
    </citation>
    <scope>NUCLEOTIDE SEQUENCE [LARGE SCALE GENOMIC DNA]</scope>
    <source>
        <strain evidence="3 4">HHB13444</strain>
    </source>
</reference>
<dbReference type="EMBL" id="ML211744">
    <property type="protein sequence ID" value="TFK80584.1"/>
    <property type="molecule type" value="Genomic_DNA"/>
</dbReference>
<organism evidence="3 4">
    <name type="scientific">Polyporus arcularius HHB13444</name>
    <dbReference type="NCBI Taxonomy" id="1314778"/>
    <lineage>
        <taxon>Eukaryota</taxon>
        <taxon>Fungi</taxon>
        <taxon>Dikarya</taxon>
        <taxon>Basidiomycota</taxon>
        <taxon>Agaricomycotina</taxon>
        <taxon>Agaricomycetes</taxon>
        <taxon>Polyporales</taxon>
        <taxon>Polyporaceae</taxon>
        <taxon>Polyporus</taxon>
    </lineage>
</organism>
<dbReference type="InterPro" id="IPR002575">
    <property type="entry name" value="Aminoglycoside_PTrfase"/>
</dbReference>
<name>A0A5C3NT95_9APHY</name>
<evidence type="ECO:0000313" key="3">
    <source>
        <dbReference type="EMBL" id="TFK80584.1"/>
    </source>
</evidence>
<feature type="compositionally biased region" description="Basic and acidic residues" evidence="1">
    <location>
        <begin position="10"/>
        <end position="22"/>
    </location>
</feature>
<dbReference type="AlphaFoldDB" id="A0A5C3NT95"/>